<dbReference type="PANTHER" id="PTHR32089:SF112">
    <property type="entry name" value="LYSOZYME-LIKE PROTEIN-RELATED"/>
    <property type="match status" value="1"/>
</dbReference>
<dbReference type="KEGG" id="amuc:Pan181_03960"/>
<dbReference type="Gene3D" id="1.10.287.950">
    <property type="entry name" value="Methyl-accepting chemotaxis protein"/>
    <property type="match status" value="1"/>
</dbReference>
<sequence>MNGTLPGIESALVLEPLHVALENEPRDLTFRFQDATTEATTALNTVLDGWMQDVDWVDTRTGRLEVCTVELASNANQIASETQLICQEVTSVATASEELNTNMASIAASAEQMSVNTKTLAAAAEEMSVSIIEVAKNSDRSAHDAESASTRAKEANETMRELGEAALGIGKVVEAIKDIAE</sequence>
<protein>
    <submittedName>
        <fullName evidence="1">Methyl-accepting chemotaxis protein (MCP) signaling domain protein</fullName>
    </submittedName>
</protein>
<organism evidence="1 2">
    <name type="scientific">Aeoliella mucimassa</name>
    <dbReference type="NCBI Taxonomy" id="2527972"/>
    <lineage>
        <taxon>Bacteria</taxon>
        <taxon>Pseudomonadati</taxon>
        <taxon>Planctomycetota</taxon>
        <taxon>Planctomycetia</taxon>
        <taxon>Pirellulales</taxon>
        <taxon>Lacipirellulaceae</taxon>
        <taxon>Aeoliella</taxon>
    </lineage>
</organism>
<dbReference type="EMBL" id="CP036278">
    <property type="protein sequence ID" value="QDU54216.1"/>
    <property type="molecule type" value="Genomic_DNA"/>
</dbReference>
<dbReference type="SUPFAM" id="SSF58104">
    <property type="entry name" value="Methyl-accepting chemotaxis protein (MCP) signaling domain"/>
    <property type="match status" value="1"/>
</dbReference>
<dbReference type="RefSeq" id="WP_145245228.1">
    <property type="nucleotide sequence ID" value="NZ_CP036278.1"/>
</dbReference>
<keyword evidence="2" id="KW-1185">Reference proteome</keyword>
<reference evidence="1 2" key="1">
    <citation type="submission" date="2019-02" db="EMBL/GenBank/DDBJ databases">
        <title>Deep-cultivation of Planctomycetes and their phenomic and genomic characterization uncovers novel biology.</title>
        <authorList>
            <person name="Wiegand S."/>
            <person name="Jogler M."/>
            <person name="Boedeker C."/>
            <person name="Pinto D."/>
            <person name="Vollmers J."/>
            <person name="Rivas-Marin E."/>
            <person name="Kohn T."/>
            <person name="Peeters S.H."/>
            <person name="Heuer A."/>
            <person name="Rast P."/>
            <person name="Oberbeckmann S."/>
            <person name="Bunk B."/>
            <person name="Jeske O."/>
            <person name="Meyerdierks A."/>
            <person name="Storesund J.E."/>
            <person name="Kallscheuer N."/>
            <person name="Luecker S."/>
            <person name="Lage O.M."/>
            <person name="Pohl T."/>
            <person name="Merkel B.J."/>
            <person name="Hornburger P."/>
            <person name="Mueller R.-W."/>
            <person name="Bruemmer F."/>
            <person name="Labrenz M."/>
            <person name="Spormann A.M."/>
            <person name="Op den Camp H."/>
            <person name="Overmann J."/>
            <person name="Amann R."/>
            <person name="Jetten M.S.M."/>
            <person name="Mascher T."/>
            <person name="Medema M.H."/>
            <person name="Devos D.P."/>
            <person name="Kaster A.-K."/>
            <person name="Ovreas L."/>
            <person name="Rohde M."/>
            <person name="Galperin M.Y."/>
            <person name="Jogler C."/>
        </authorList>
    </citation>
    <scope>NUCLEOTIDE SEQUENCE [LARGE SCALE GENOMIC DNA]</scope>
    <source>
        <strain evidence="1 2">Pan181</strain>
    </source>
</reference>
<dbReference type="Proteomes" id="UP000315750">
    <property type="component" value="Chromosome"/>
</dbReference>
<accession>A0A518AHK7</accession>
<evidence type="ECO:0000313" key="1">
    <source>
        <dbReference type="EMBL" id="QDU54216.1"/>
    </source>
</evidence>
<proteinExistence type="predicted"/>
<evidence type="ECO:0000313" key="2">
    <source>
        <dbReference type="Proteomes" id="UP000315750"/>
    </source>
</evidence>
<name>A0A518AHK7_9BACT</name>
<dbReference type="AlphaFoldDB" id="A0A518AHK7"/>
<dbReference type="PANTHER" id="PTHR32089">
    <property type="entry name" value="METHYL-ACCEPTING CHEMOTAXIS PROTEIN MCPB"/>
    <property type="match status" value="1"/>
</dbReference>
<gene>
    <name evidence="1" type="ORF">Pan181_03960</name>
</gene>